<dbReference type="InterPro" id="IPR013767">
    <property type="entry name" value="PAS_fold"/>
</dbReference>
<dbReference type="Gene3D" id="1.10.287.130">
    <property type="match status" value="1"/>
</dbReference>
<comment type="subcellular location">
    <subcellularLocation>
        <location evidence="2">Cell membrane</location>
        <topology evidence="2">Multi-pass membrane protein</topology>
    </subcellularLocation>
</comment>
<evidence type="ECO:0000259" key="16">
    <source>
        <dbReference type="PROSITE" id="PS50113"/>
    </source>
</evidence>
<feature type="transmembrane region" description="Helical" evidence="13">
    <location>
        <begin position="6"/>
        <end position="27"/>
    </location>
</feature>
<dbReference type="Pfam" id="PF02518">
    <property type="entry name" value="HATPase_c"/>
    <property type="match status" value="1"/>
</dbReference>
<dbReference type="SMART" id="SM00091">
    <property type="entry name" value="PAS"/>
    <property type="match status" value="1"/>
</dbReference>
<evidence type="ECO:0000256" key="2">
    <source>
        <dbReference type="ARBA" id="ARBA00004651"/>
    </source>
</evidence>
<keyword evidence="8" id="KW-0547">Nucleotide-binding</keyword>
<dbReference type="Pfam" id="PF21623">
    <property type="entry name" value="HK_sensor_dom_bact"/>
    <property type="match status" value="1"/>
</dbReference>
<keyword evidence="9" id="KW-0418">Kinase</keyword>
<dbReference type="PRINTS" id="PR00344">
    <property type="entry name" value="BCTRLSENSOR"/>
</dbReference>
<evidence type="ECO:0000256" key="11">
    <source>
        <dbReference type="ARBA" id="ARBA00022989"/>
    </source>
</evidence>
<dbReference type="SUPFAM" id="SSF47384">
    <property type="entry name" value="Homodimeric domain of signal transducing histidine kinase"/>
    <property type="match status" value="1"/>
</dbReference>
<feature type="domain" description="Histidine kinase" evidence="14">
    <location>
        <begin position="583"/>
        <end position="794"/>
    </location>
</feature>
<dbReference type="NCBIfam" id="TIGR00229">
    <property type="entry name" value="sensory_box"/>
    <property type="match status" value="1"/>
</dbReference>
<feature type="transmembrane region" description="Helical" evidence="13">
    <location>
        <begin position="399"/>
        <end position="419"/>
    </location>
</feature>
<dbReference type="SMART" id="SM00387">
    <property type="entry name" value="HATPase_c"/>
    <property type="match status" value="1"/>
</dbReference>
<dbReference type="Gene3D" id="3.30.450.20">
    <property type="entry name" value="PAS domain"/>
    <property type="match status" value="3"/>
</dbReference>
<dbReference type="SUPFAM" id="SSF55874">
    <property type="entry name" value="ATPase domain of HSP90 chaperone/DNA topoisomerase II/histidine kinase"/>
    <property type="match status" value="1"/>
</dbReference>
<evidence type="ECO:0000256" key="1">
    <source>
        <dbReference type="ARBA" id="ARBA00000085"/>
    </source>
</evidence>
<dbReference type="InterPro" id="IPR035965">
    <property type="entry name" value="PAS-like_dom_sf"/>
</dbReference>
<dbReference type="SUPFAM" id="SSF55785">
    <property type="entry name" value="PYP-like sensor domain (PAS domain)"/>
    <property type="match status" value="1"/>
</dbReference>
<keyword evidence="10" id="KW-0067">ATP-binding</keyword>
<keyword evidence="5" id="KW-0597">Phosphoprotein</keyword>
<dbReference type="InterPro" id="IPR000700">
    <property type="entry name" value="PAS-assoc_C"/>
</dbReference>
<feature type="transmembrane region" description="Helical" evidence="13">
    <location>
        <begin position="366"/>
        <end position="387"/>
    </location>
</feature>
<dbReference type="EC" id="2.7.13.3" evidence="3"/>
<dbReference type="CDD" id="cd00130">
    <property type="entry name" value="PAS"/>
    <property type="match status" value="1"/>
</dbReference>
<organism evidence="17">
    <name type="scientific">hydrothermal vent metagenome</name>
    <dbReference type="NCBI Taxonomy" id="652676"/>
    <lineage>
        <taxon>unclassified sequences</taxon>
        <taxon>metagenomes</taxon>
        <taxon>ecological metagenomes</taxon>
    </lineage>
</organism>
<keyword evidence="11 13" id="KW-1133">Transmembrane helix</keyword>
<dbReference type="InterPro" id="IPR004358">
    <property type="entry name" value="Sig_transdc_His_kin-like_C"/>
</dbReference>
<protein>
    <recommendedName>
        <fullName evidence="3">histidine kinase</fullName>
        <ecNumber evidence="3">2.7.13.3</ecNumber>
    </recommendedName>
</protein>
<dbReference type="PROSITE" id="PS50113">
    <property type="entry name" value="PAC"/>
    <property type="match status" value="1"/>
</dbReference>
<dbReference type="InterPro" id="IPR003594">
    <property type="entry name" value="HATPase_dom"/>
</dbReference>
<evidence type="ECO:0000256" key="5">
    <source>
        <dbReference type="ARBA" id="ARBA00022553"/>
    </source>
</evidence>
<evidence type="ECO:0000256" key="8">
    <source>
        <dbReference type="ARBA" id="ARBA00022741"/>
    </source>
</evidence>
<accession>A0A3B1C758</accession>
<feature type="transmembrane region" description="Helical" evidence="13">
    <location>
        <begin position="325"/>
        <end position="346"/>
    </location>
</feature>
<dbReference type="InterPro" id="IPR036097">
    <property type="entry name" value="HisK_dim/P_sf"/>
</dbReference>
<dbReference type="GO" id="GO:0005524">
    <property type="term" value="F:ATP binding"/>
    <property type="evidence" value="ECO:0007669"/>
    <property type="project" value="UniProtKB-KW"/>
</dbReference>
<dbReference type="PANTHER" id="PTHR43304:SF1">
    <property type="entry name" value="PAC DOMAIN-CONTAINING PROTEIN"/>
    <property type="match status" value="1"/>
</dbReference>
<gene>
    <name evidence="17" type="ORF">MNBD_NITROSPINAE02-1664</name>
</gene>
<dbReference type="InterPro" id="IPR003661">
    <property type="entry name" value="HisK_dim/P_dom"/>
</dbReference>
<keyword evidence="6" id="KW-0808">Transferase</keyword>
<dbReference type="GO" id="GO:0000155">
    <property type="term" value="F:phosphorelay sensor kinase activity"/>
    <property type="evidence" value="ECO:0007669"/>
    <property type="project" value="InterPro"/>
</dbReference>
<dbReference type="EMBL" id="UOGE01000114">
    <property type="protein sequence ID" value="VAX26009.1"/>
    <property type="molecule type" value="Genomic_DNA"/>
</dbReference>
<dbReference type="SMART" id="SM00388">
    <property type="entry name" value="HisKA"/>
    <property type="match status" value="1"/>
</dbReference>
<feature type="domain" description="PAC" evidence="16">
    <location>
        <begin position="510"/>
        <end position="565"/>
    </location>
</feature>
<keyword evidence="13" id="KW-0472">Membrane</keyword>
<evidence type="ECO:0000256" key="7">
    <source>
        <dbReference type="ARBA" id="ARBA00022692"/>
    </source>
</evidence>
<dbReference type="SUPFAM" id="SSF103190">
    <property type="entry name" value="Sensory domain-like"/>
    <property type="match status" value="2"/>
</dbReference>
<dbReference type="InterPro" id="IPR048760">
    <property type="entry name" value="VP0354-like_sensor_dom"/>
</dbReference>
<dbReference type="PANTHER" id="PTHR43304">
    <property type="entry name" value="PHYTOCHROME-LIKE PROTEIN CPH1"/>
    <property type="match status" value="1"/>
</dbReference>
<evidence type="ECO:0000256" key="9">
    <source>
        <dbReference type="ARBA" id="ARBA00022777"/>
    </source>
</evidence>
<evidence type="ECO:0000256" key="4">
    <source>
        <dbReference type="ARBA" id="ARBA00022475"/>
    </source>
</evidence>
<dbReference type="GO" id="GO:0005886">
    <property type="term" value="C:plasma membrane"/>
    <property type="evidence" value="ECO:0007669"/>
    <property type="project" value="UniProtKB-SubCell"/>
</dbReference>
<keyword evidence="4" id="KW-1003">Cell membrane</keyword>
<dbReference type="GO" id="GO:0006355">
    <property type="term" value="P:regulation of DNA-templated transcription"/>
    <property type="evidence" value="ECO:0007669"/>
    <property type="project" value="InterPro"/>
</dbReference>
<proteinExistence type="predicted"/>
<sequence>MSKFQNFLVVIVLVIFVGGIAIVFYFSDMNREANLSKAVEVKNVSITKVSIDHYFRMIVTDLLFLTDTLESELGSEDDVEHSLQKMAGYFRSMSLRKGIYDQIRLINEEGREVIRINYNNGKPEIAGKEKLQQKGNRYYFRDTFRLKRGDVYVSPLDLNIEGGKIEVPFKPVIRFGMPVFDADGKKHGIVVVNFLAFALLDQIKKLASNSLGDIMLLNAHGYWFIGPKPEDEWGFMFPDRKEISFANTYKDEWSIMRAQDSGQINTNSGLFTFKTAFPLLADWKTSTGSAEAFAPSKKQSPPEAYYWKIVSHVRPEALSAGSRELFARLATLYAALVLALGLSAWLVDRTFGKSIGMPAGGGLSPFVLISATATVIFISEVMVMLILPFFQPLSKMTEAFVNASFMTIMVVPTLYFLLYRPLNHHIVKRAIAENELREKSDIIDSMLTSSVDMAIAATDLDFRITYYNPMAEKIFGYAAKEVIGRTVMQMHTKENVEPERFEKAIEIVAQKGEYRYSVEKEKDGEKRYIDSRVSGIYDKENNMFGYMLMSRDVTDKRISEKQKEEFITELDRANTELKDFAYIVSHDLKAPLRAISSLAGWMSQDYSDKLDDEGREHLQLLVSRAKRMNNLIDGILKYSRIGRVKPQMEKIDSLAVVKNVVDSVDPPDNIVVKIVKPLPTIVYDQTHLAQVFQNLIGNAITHLGKPEGEIIVACDDEAEKWRFSVKDNGIGIDEKYFERIFKIFQSLKARDELETTGIGLSIVKKIVETNGGAVTIKSKVGAGSEFIFTIPKQIDVDAQ</sequence>
<dbReference type="CDD" id="cd00082">
    <property type="entry name" value="HisKA"/>
    <property type="match status" value="1"/>
</dbReference>
<keyword evidence="7 13" id="KW-0812">Transmembrane</keyword>
<dbReference type="PROSITE" id="PS50109">
    <property type="entry name" value="HIS_KIN"/>
    <property type="match status" value="1"/>
</dbReference>
<dbReference type="AlphaFoldDB" id="A0A3B1C758"/>
<dbReference type="Gene3D" id="3.30.565.10">
    <property type="entry name" value="Histidine kinase-like ATPase, C-terminal domain"/>
    <property type="match status" value="1"/>
</dbReference>
<dbReference type="InterPro" id="IPR052162">
    <property type="entry name" value="Sensor_kinase/Photoreceptor"/>
</dbReference>
<dbReference type="Pfam" id="PF00512">
    <property type="entry name" value="HisKA"/>
    <property type="match status" value="1"/>
</dbReference>
<evidence type="ECO:0000256" key="6">
    <source>
        <dbReference type="ARBA" id="ARBA00022679"/>
    </source>
</evidence>
<dbReference type="PROSITE" id="PS50112">
    <property type="entry name" value="PAS"/>
    <property type="match status" value="1"/>
</dbReference>
<evidence type="ECO:0000259" key="15">
    <source>
        <dbReference type="PROSITE" id="PS50112"/>
    </source>
</evidence>
<reference evidence="17" key="1">
    <citation type="submission" date="2018-06" db="EMBL/GenBank/DDBJ databases">
        <authorList>
            <person name="Zhirakovskaya E."/>
        </authorList>
    </citation>
    <scope>NUCLEOTIDE SEQUENCE</scope>
</reference>
<comment type="catalytic activity">
    <reaction evidence="1">
        <text>ATP + protein L-histidine = ADP + protein N-phospho-L-histidine.</text>
        <dbReference type="EC" id="2.7.13.3"/>
    </reaction>
</comment>
<evidence type="ECO:0000313" key="17">
    <source>
        <dbReference type="EMBL" id="VAX26009.1"/>
    </source>
</evidence>
<dbReference type="InterPro" id="IPR000014">
    <property type="entry name" value="PAS"/>
</dbReference>
<dbReference type="InterPro" id="IPR029151">
    <property type="entry name" value="Sensor-like_sf"/>
</dbReference>
<feature type="domain" description="PAS" evidence="15">
    <location>
        <begin position="439"/>
        <end position="521"/>
    </location>
</feature>
<evidence type="ECO:0000256" key="12">
    <source>
        <dbReference type="ARBA" id="ARBA00023012"/>
    </source>
</evidence>
<evidence type="ECO:0000256" key="3">
    <source>
        <dbReference type="ARBA" id="ARBA00012438"/>
    </source>
</evidence>
<evidence type="ECO:0000256" key="10">
    <source>
        <dbReference type="ARBA" id="ARBA00022840"/>
    </source>
</evidence>
<evidence type="ECO:0000259" key="14">
    <source>
        <dbReference type="PROSITE" id="PS50109"/>
    </source>
</evidence>
<dbReference type="InterPro" id="IPR036890">
    <property type="entry name" value="HATPase_C_sf"/>
</dbReference>
<name>A0A3B1C758_9ZZZZ</name>
<dbReference type="Pfam" id="PF00989">
    <property type="entry name" value="PAS"/>
    <property type="match status" value="1"/>
</dbReference>
<evidence type="ECO:0000256" key="13">
    <source>
        <dbReference type="SAM" id="Phobius"/>
    </source>
</evidence>
<keyword evidence="12" id="KW-0902">Two-component regulatory system</keyword>
<dbReference type="InterPro" id="IPR005467">
    <property type="entry name" value="His_kinase_dom"/>
</dbReference>